<dbReference type="CDD" id="cd00198">
    <property type="entry name" value="vWFA"/>
    <property type="match status" value="1"/>
</dbReference>
<keyword evidence="2" id="KW-0964">Secreted</keyword>
<evidence type="ECO:0000259" key="5">
    <source>
        <dbReference type="PROSITE" id="PS50234"/>
    </source>
</evidence>
<comment type="subcellular location">
    <subcellularLocation>
        <location evidence="1">Secreted</location>
    </subcellularLocation>
</comment>
<dbReference type="InterPro" id="IPR056861">
    <property type="entry name" value="HMCN1-like_VWA"/>
</dbReference>
<evidence type="ECO:0000313" key="6">
    <source>
        <dbReference type="EMBL" id="CAL2085489.1"/>
    </source>
</evidence>
<reference evidence="6 7" key="1">
    <citation type="submission" date="2024-05" db="EMBL/GenBank/DDBJ databases">
        <authorList>
            <person name="Duchaud E."/>
        </authorList>
    </citation>
    <scope>NUCLEOTIDE SEQUENCE [LARGE SCALE GENOMIC DNA]</scope>
    <source>
        <strain evidence="6">Ena-SAMPLE-TAB-13-05-2024-13:56:06:370-140302</strain>
    </source>
</reference>
<feature type="coiled-coil region" evidence="4">
    <location>
        <begin position="323"/>
        <end position="371"/>
    </location>
</feature>
<sequence>MNKFLCIALLSFGTVSCKNNVKEKTDEVVITAYATEKEQTPIAKKKSKDVEIVFCLDATGSMSGLIGTAKEKIWDIVSELAQSGDVENLKLGMVFYRDRGDGFVTKQIQLTTDLDEVYSDLLEIEAAGGGDTPESVNQALHEAVNEMKWSKKSETYRTIFVVGDCPPHMDYQDDVKYTESCKRAAQKGIIINTIKLGTSCRSAIPHFKKMASCTNGEFMQLDQHASDIVIATPYDDDIYEVSQSIDESRMYYGSEAEQTMNYDKKAKSIAVYEKSSKTSNSARATYKMSKSGKKAWMGTKEMVNDYADGKVDLEEIAEEELPKELKGKSKSEIKAELEKLKRERRKKERKLKELSEKRKQFIKQKKKELDTSKQSSFSEKVVDVLKKQAEKEL</sequence>
<evidence type="ECO:0000256" key="1">
    <source>
        <dbReference type="ARBA" id="ARBA00004613"/>
    </source>
</evidence>
<name>A0ABM9P004_9FLAO</name>
<dbReference type="InterPro" id="IPR052969">
    <property type="entry name" value="Thr-specific_kinase-like"/>
</dbReference>
<accession>A0ABM9P004</accession>
<dbReference type="Gene3D" id="3.40.50.410">
    <property type="entry name" value="von Willebrand factor, type A domain"/>
    <property type="match status" value="1"/>
</dbReference>
<evidence type="ECO:0000313" key="7">
    <source>
        <dbReference type="Proteomes" id="UP001497416"/>
    </source>
</evidence>
<proteinExistence type="predicted"/>
<dbReference type="PANTHER" id="PTHR47763">
    <property type="entry name" value="ALPHA-PROTEIN KINASE VWKA"/>
    <property type="match status" value="1"/>
</dbReference>
<comment type="caution">
    <text evidence="6">The sequence shown here is derived from an EMBL/GenBank/DDBJ whole genome shotgun (WGS) entry which is preliminary data.</text>
</comment>
<keyword evidence="7" id="KW-1185">Reference proteome</keyword>
<dbReference type="Proteomes" id="UP001497416">
    <property type="component" value="Unassembled WGS sequence"/>
</dbReference>
<evidence type="ECO:0000256" key="2">
    <source>
        <dbReference type="ARBA" id="ARBA00022525"/>
    </source>
</evidence>
<organism evidence="6 7">
    <name type="scientific">Tenacibaculum platacis</name>
    <dbReference type="NCBI Taxonomy" id="3137852"/>
    <lineage>
        <taxon>Bacteria</taxon>
        <taxon>Pseudomonadati</taxon>
        <taxon>Bacteroidota</taxon>
        <taxon>Flavobacteriia</taxon>
        <taxon>Flavobacteriales</taxon>
        <taxon>Flavobacteriaceae</taxon>
        <taxon>Tenacibaculum</taxon>
    </lineage>
</organism>
<dbReference type="PANTHER" id="PTHR47763:SF1">
    <property type="entry name" value="DUF659 DOMAIN-CONTAINING PROTEIN"/>
    <property type="match status" value="1"/>
</dbReference>
<evidence type="ECO:0000256" key="4">
    <source>
        <dbReference type="SAM" id="Coils"/>
    </source>
</evidence>
<dbReference type="PROSITE" id="PS50234">
    <property type="entry name" value="VWFA"/>
    <property type="match status" value="1"/>
</dbReference>
<dbReference type="InterPro" id="IPR002035">
    <property type="entry name" value="VWF_A"/>
</dbReference>
<dbReference type="SUPFAM" id="SSF53300">
    <property type="entry name" value="vWA-like"/>
    <property type="match status" value="1"/>
</dbReference>
<dbReference type="InterPro" id="IPR036465">
    <property type="entry name" value="vWFA_dom_sf"/>
</dbReference>
<keyword evidence="4" id="KW-0175">Coiled coil</keyword>
<feature type="domain" description="VWFA" evidence="5">
    <location>
        <begin position="51"/>
        <end position="245"/>
    </location>
</feature>
<dbReference type="PROSITE" id="PS51257">
    <property type="entry name" value="PROKAR_LIPOPROTEIN"/>
    <property type="match status" value="1"/>
</dbReference>
<dbReference type="SMART" id="SM00327">
    <property type="entry name" value="VWA"/>
    <property type="match status" value="1"/>
</dbReference>
<dbReference type="RefSeq" id="WP_348711992.1">
    <property type="nucleotide sequence ID" value="NZ_CAXIXY010000004.1"/>
</dbReference>
<dbReference type="EMBL" id="CAXIXY010000004">
    <property type="protein sequence ID" value="CAL2085489.1"/>
    <property type="molecule type" value="Genomic_DNA"/>
</dbReference>
<dbReference type="Pfam" id="PF25106">
    <property type="entry name" value="VWA_4"/>
    <property type="match status" value="1"/>
</dbReference>
<protein>
    <submittedName>
        <fullName evidence="6">von Willebrand factor type A domain-containing protein</fullName>
    </submittedName>
</protein>
<keyword evidence="3" id="KW-0732">Signal</keyword>
<gene>
    <name evidence="6" type="ORF">T190607A01A_20481</name>
</gene>
<evidence type="ECO:0000256" key="3">
    <source>
        <dbReference type="ARBA" id="ARBA00022729"/>
    </source>
</evidence>